<proteinExistence type="predicted"/>
<dbReference type="HOGENOM" id="CLU_2469447_0_0_1"/>
<reference evidence="2" key="2">
    <citation type="submission" date="2015-01" db="EMBL/GenBank/DDBJ databases">
        <title>Evolutionary Origins and Diversification of the Mycorrhizal Mutualists.</title>
        <authorList>
            <consortium name="DOE Joint Genome Institute"/>
            <consortium name="Mycorrhizal Genomics Consortium"/>
            <person name="Kohler A."/>
            <person name="Kuo A."/>
            <person name="Nagy L.G."/>
            <person name="Floudas D."/>
            <person name="Copeland A."/>
            <person name="Barry K.W."/>
            <person name="Cichocki N."/>
            <person name="Veneault-Fourrey C."/>
            <person name="LaButti K."/>
            <person name="Lindquist E.A."/>
            <person name="Lipzen A."/>
            <person name="Lundell T."/>
            <person name="Morin E."/>
            <person name="Murat C."/>
            <person name="Riley R."/>
            <person name="Ohm R."/>
            <person name="Sun H."/>
            <person name="Tunlid A."/>
            <person name="Henrissat B."/>
            <person name="Grigoriev I.V."/>
            <person name="Hibbett D.S."/>
            <person name="Martin F."/>
        </authorList>
    </citation>
    <scope>NUCLEOTIDE SEQUENCE [LARGE SCALE GENOMIC DNA]</scope>
    <source>
        <strain evidence="2">LaAM-08-1</strain>
    </source>
</reference>
<name>A0A0C9XAV6_9AGAR</name>
<dbReference type="Proteomes" id="UP000054477">
    <property type="component" value="Unassembled WGS sequence"/>
</dbReference>
<reference evidence="1 2" key="1">
    <citation type="submission" date="2014-04" db="EMBL/GenBank/DDBJ databases">
        <authorList>
            <consortium name="DOE Joint Genome Institute"/>
            <person name="Kuo A."/>
            <person name="Kohler A."/>
            <person name="Nagy L.G."/>
            <person name="Floudas D."/>
            <person name="Copeland A."/>
            <person name="Barry K.W."/>
            <person name="Cichocki N."/>
            <person name="Veneault-Fourrey C."/>
            <person name="LaButti K."/>
            <person name="Lindquist E.A."/>
            <person name="Lipzen A."/>
            <person name="Lundell T."/>
            <person name="Morin E."/>
            <person name="Murat C."/>
            <person name="Sun H."/>
            <person name="Tunlid A."/>
            <person name="Henrissat B."/>
            <person name="Grigoriev I.V."/>
            <person name="Hibbett D.S."/>
            <person name="Martin F."/>
            <person name="Nordberg H.P."/>
            <person name="Cantor M.N."/>
            <person name="Hua S.X."/>
        </authorList>
    </citation>
    <scope>NUCLEOTIDE SEQUENCE [LARGE SCALE GENOMIC DNA]</scope>
    <source>
        <strain evidence="1 2">LaAM-08-1</strain>
    </source>
</reference>
<sequence length="88" mass="10257">MHKRLNTSHRISQIFLEHPRIMHDITMNDVPGINRSIFFLRYNSRFPPSPQWKNIEGTAAMVFHANCNLPRIVSTKVLICGGRRSTPW</sequence>
<gene>
    <name evidence="1" type="ORF">K443DRAFT_683437</name>
</gene>
<accession>A0A0C9XAV6</accession>
<dbReference type="AlphaFoldDB" id="A0A0C9XAV6"/>
<keyword evidence="2" id="KW-1185">Reference proteome</keyword>
<protein>
    <submittedName>
        <fullName evidence="1">Uncharacterized protein</fullName>
    </submittedName>
</protein>
<organism evidence="1 2">
    <name type="scientific">Laccaria amethystina LaAM-08-1</name>
    <dbReference type="NCBI Taxonomy" id="1095629"/>
    <lineage>
        <taxon>Eukaryota</taxon>
        <taxon>Fungi</taxon>
        <taxon>Dikarya</taxon>
        <taxon>Basidiomycota</taxon>
        <taxon>Agaricomycotina</taxon>
        <taxon>Agaricomycetes</taxon>
        <taxon>Agaricomycetidae</taxon>
        <taxon>Agaricales</taxon>
        <taxon>Agaricineae</taxon>
        <taxon>Hydnangiaceae</taxon>
        <taxon>Laccaria</taxon>
    </lineage>
</organism>
<dbReference type="EMBL" id="KN838776">
    <property type="protein sequence ID" value="KIJ94866.1"/>
    <property type="molecule type" value="Genomic_DNA"/>
</dbReference>
<evidence type="ECO:0000313" key="1">
    <source>
        <dbReference type="EMBL" id="KIJ94866.1"/>
    </source>
</evidence>
<evidence type="ECO:0000313" key="2">
    <source>
        <dbReference type="Proteomes" id="UP000054477"/>
    </source>
</evidence>